<name>A0A7M7ND58_STRPU</name>
<accession>A0A7M7ND58</accession>
<dbReference type="GeneID" id="115921402"/>
<dbReference type="AlphaFoldDB" id="A0A7M7ND58"/>
<feature type="region of interest" description="Disordered" evidence="1">
    <location>
        <begin position="53"/>
        <end position="78"/>
    </location>
</feature>
<evidence type="ECO:0000313" key="3">
    <source>
        <dbReference type="Proteomes" id="UP000007110"/>
    </source>
</evidence>
<dbReference type="RefSeq" id="XP_030834725.1">
    <property type="nucleotide sequence ID" value="XM_030978865.1"/>
</dbReference>
<dbReference type="EnsemblMetazoa" id="XM_030978865">
    <property type="protein sequence ID" value="XP_030834725"/>
    <property type="gene ID" value="LOC115921402"/>
</dbReference>
<reference evidence="3" key="1">
    <citation type="submission" date="2015-02" db="EMBL/GenBank/DDBJ databases">
        <title>Genome sequencing for Strongylocentrotus purpuratus.</title>
        <authorList>
            <person name="Murali S."/>
            <person name="Liu Y."/>
            <person name="Vee V."/>
            <person name="English A."/>
            <person name="Wang M."/>
            <person name="Skinner E."/>
            <person name="Han Y."/>
            <person name="Muzny D.M."/>
            <person name="Worley K.C."/>
            <person name="Gibbs R.A."/>
        </authorList>
    </citation>
    <scope>NUCLEOTIDE SEQUENCE</scope>
</reference>
<reference evidence="2" key="2">
    <citation type="submission" date="2021-01" db="UniProtKB">
        <authorList>
            <consortium name="EnsemblMetazoa"/>
        </authorList>
    </citation>
    <scope>IDENTIFICATION</scope>
</reference>
<protein>
    <submittedName>
        <fullName evidence="2">Uncharacterized protein</fullName>
    </submittedName>
</protein>
<evidence type="ECO:0000313" key="2">
    <source>
        <dbReference type="EnsemblMetazoa" id="XP_030834725"/>
    </source>
</evidence>
<proteinExistence type="predicted"/>
<keyword evidence="3" id="KW-1185">Reference proteome</keyword>
<dbReference type="KEGG" id="spu:115921402"/>
<dbReference type="Proteomes" id="UP000007110">
    <property type="component" value="Unassembled WGS sequence"/>
</dbReference>
<organism evidence="2 3">
    <name type="scientific">Strongylocentrotus purpuratus</name>
    <name type="common">Purple sea urchin</name>
    <dbReference type="NCBI Taxonomy" id="7668"/>
    <lineage>
        <taxon>Eukaryota</taxon>
        <taxon>Metazoa</taxon>
        <taxon>Echinodermata</taxon>
        <taxon>Eleutherozoa</taxon>
        <taxon>Echinozoa</taxon>
        <taxon>Echinoidea</taxon>
        <taxon>Euechinoidea</taxon>
        <taxon>Echinacea</taxon>
        <taxon>Camarodonta</taxon>
        <taxon>Echinidea</taxon>
        <taxon>Strongylocentrotidae</taxon>
        <taxon>Strongylocentrotus</taxon>
    </lineage>
</organism>
<dbReference type="InParanoid" id="A0A7M7ND58"/>
<evidence type="ECO:0000256" key="1">
    <source>
        <dbReference type="SAM" id="MobiDB-lite"/>
    </source>
</evidence>
<sequence length="105" mass="12544">MERSRYCWTPEFARFLQFPFRFVFAIAISDFFRTHYFDHHATSDASCIKMSVQHTEGAPMQKEDKAPNKNMPPTSEKLRRRCRVSFRTRLNRELFIHAEPDVQSD</sequence>